<reference evidence="2 3" key="1">
    <citation type="submission" date="2021-08" db="EMBL/GenBank/DDBJ databases">
        <title>Devosia salina sp. nov., isolated from the South China Sea sediment.</title>
        <authorList>
            <person name="Zhou Z."/>
        </authorList>
    </citation>
    <scope>NUCLEOTIDE SEQUENCE [LARGE SCALE GENOMIC DNA]</scope>
    <source>
        <strain evidence="2 3">SCS-3</strain>
    </source>
</reference>
<accession>A0ABX8WDF4</accession>
<evidence type="ECO:0000256" key="1">
    <source>
        <dbReference type="SAM" id="Coils"/>
    </source>
</evidence>
<gene>
    <name evidence="2" type="ORF">K1X15_13390</name>
</gene>
<dbReference type="Proteomes" id="UP000825799">
    <property type="component" value="Chromosome"/>
</dbReference>
<keyword evidence="1" id="KW-0175">Coiled coil</keyword>
<proteinExistence type="predicted"/>
<name>A0ABX8WDF4_9HYPH</name>
<keyword evidence="3" id="KW-1185">Reference proteome</keyword>
<evidence type="ECO:0000313" key="3">
    <source>
        <dbReference type="Proteomes" id="UP000825799"/>
    </source>
</evidence>
<organism evidence="2 3">
    <name type="scientific">Devosia salina</name>
    <dbReference type="NCBI Taxonomy" id="2860336"/>
    <lineage>
        <taxon>Bacteria</taxon>
        <taxon>Pseudomonadati</taxon>
        <taxon>Pseudomonadota</taxon>
        <taxon>Alphaproteobacteria</taxon>
        <taxon>Hyphomicrobiales</taxon>
        <taxon>Devosiaceae</taxon>
        <taxon>Devosia</taxon>
    </lineage>
</organism>
<sequence length="63" mass="7497">MFSDSEILLMMHNDQDRSHAAREITKANNEIRRLRALLTDAQEELADERKARVFAEYQLNKRH</sequence>
<dbReference type="EMBL" id="CP080590">
    <property type="protein sequence ID" value="QYO75624.1"/>
    <property type="molecule type" value="Genomic_DNA"/>
</dbReference>
<evidence type="ECO:0000313" key="2">
    <source>
        <dbReference type="EMBL" id="QYO75624.1"/>
    </source>
</evidence>
<protein>
    <submittedName>
        <fullName evidence="2">Uncharacterized protein</fullName>
    </submittedName>
</protein>
<feature type="coiled-coil region" evidence="1">
    <location>
        <begin position="17"/>
        <end position="51"/>
    </location>
</feature>
<dbReference type="RefSeq" id="WP_220304122.1">
    <property type="nucleotide sequence ID" value="NZ_CP080590.1"/>
</dbReference>